<dbReference type="PIRSF" id="PIRSF000447">
    <property type="entry name" value="KAS_II"/>
    <property type="match status" value="1"/>
</dbReference>
<dbReference type="InParanoid" id="A0A2P6NNK4"/>
<dbReference type="AlphaFoldDB" id="A0A2P6NNK4"/>
<dbReference type="InterPro" id="IPR000794">
    <property type="entry name" value="Beta-ketoacyl_synthase"/>
</dbReference>
<dbReference type="InterPro" id="IPR017568">
    <property type="entry name" value="3-oxoacyl-ACP_synth-2"/>
</dbReference>
<feature type="active site" description="For beta-ketoacyl synthase activity" evidence="10">
    <location>
        <position position="191"/>
    </location>
</feature>
<gene>
    <name evidence="13" type="ORF">PROFUN_06769</name>
</gene>
<dbReference type="SUPFAM" id="SSF53901">
    <property type="entry name" value="Thiolase-like"/>
    <property type="match status" value="2"/>
</dbReference>
<dbReference type="Pfam" id="PF00109">
    <property type="entry name" value="ketoacyl-synt"/>
    <property type="match status" value="1"/>
</dbReference>
<evidence type="ECO:0000313" key="14">
    <source>
        <dbReference type="Proteomes" id="UP000241769"/>
    </source>
</evidence>
<evidence type="ECO:0000256" key="1">
    <source>
        <dbReference type="ARBA" id="ARBA00005194"/>
    </source>
</evidence>
<reference evidence="13 14" key="1">
    <citation type="journal article" date="2018" name="Genome Biol. Evol.">
        <title>Multiple Roots of Fruiting Body Formation in Amoebozoa.</title>
        <authorList>
            <person name="Hillmann F."/>
            <person name="Forbes G."/>
            <person name="Novohradska S."/>
            <person name="Ferling I."/>
            <person name="Riege K."/>
            <person name="Groth M."/>
            <person name="Westermann M."/>
            <person name="Marz M."/>
            <person name="Spaller T."/>
            <person name="Winckler T."/>
            <person name="Schaap P."/>
            <person name="Glockner G."/>
        </authorList>
    </citation>
    <scope>NUCLEOTIDE SEQUENCE [LARGE SCALE GENOMIC DNA]</scope>
    <source>
        <strain evidence="13 14">Jena</strain>
    </source>
</reference>
<evidence type="ECO:0000256" key="11">
    <source>
        <dbReference type="RuleBase" id="RU003694"/>
    </source>
</evidence>
<dbReference type="Gene3D" id="3.40.47.10">
    <property type="match status" value="2"/>
</dbReference>
<dbReference type="CDD" id="cd00834">
    <property type="entry name" value="KAS_I_II"/>
    <property type="match status" value="1"/>
</dbReference>
<dbReference type="InterPro" id="IPR014030">
    <property type="entry name" value="Ketoacyl_synth_N"/>
</dbReference>
<dbReference type="STRING" id="1890364.A0A2P6NNK4"/>
<evidence type="ECO:0000256" key="8">
    <source>
        <dbReference type="ARBA" id="ARBA00023315"/>
    </source>
</evidence>
<sequence>MLNTVKRLKIENNHHVRHYSQHRRRVVVTGLGLVTPLGVGVEHNWKRLIEGYCGITSIDRLVKENLPSTIGGIVRRGKEDGEFDSERWVPKDSRGLSSPFIEYAICAAQQAVDASRWKPKTEEDSDRTGVTFGSSLSSLDDILSTHDQYSKHGLRKVSPYFIPRILNNLAGGHISIIHGYRGPNHCASTACTTGAHSIGDAFRFISHGDADVMIAGGSESCITPLAVAGFSRARALATEFNENPTVASRPFDRDRRGFIMSEGAGAIMLEELHHAIDRGADIYCEVLGYGLSGDGHHVTSPPPDGRGAEKCMRAALRDANATASQVDYVNAHATSTPLGDAIENAAIMRVFHENTKLSVSSTKGATGHLLGAAGAVEAIFSILAIRHNVVPPTLNLENVDEGFNLDYTPKTAKKRQVDVSISNSFGFGD</sequence>
<keyword evidence="4 9" id="KW-0808">Transferase</keyword>
<dbReference type="InterPro" id="IPR016039">
    <property type="entry name" value="Thiolase-like"/>
</dbReference>
<keyword evidence="6" id="KW-0443">Lipid metabolism</keyword>
<comment type="caution">
    <text evidence="13">The sequence shown here is derived from an EMBL/GenBank/DDBJ whole genome shotgun (WGS) entry which is preliminary data.</text>
</comment>
<evidence type="ECO:0000256" key="7">
    <source>
        <dbReference type="ARBA" id="ARBA00023160"/>
    </source>
</evidence>
<dbReference type="OrthoDB" id="5334845at2759"/>
<accession>A0A2P6NNK4</accession>
<dbReference type="GO" id="GO:0004315">
    <property type="term" value="F:3-oxoacyl-[acyl-carrier-protein] synthase activity"/>
    <property type="evidence" value="ECO:0007669"/>
    <property type="project" value="InterPro"/>
</dbReference>
<dbReference type="InterPro" id="IPR020841">
    <property type="entry name" value="PKS_Beta-ketoAc_synthase_dom"/>
</dbReference>
<dbReference type="Proteomes" id="UP000241769">
    <property type="component" value="Unassembled WGS sequence"/>
</dbReference>
<comment type="pathway">
    <text evidence="1">Lipid metabolism; fatty acid biosynthesis.</text>
</comment>
<dbReference type="InterPro" id="IPR014031">
    <property type="entry name" value="Ketoacyl_synth_C"/>
</dbReference>
<evidence type="ECO:0000256" key="6">
    <source>
        <dbReference type="ARBA" id="ARBA00023098"/>
    </source>
</evidence>
<dbReference type="PROSITE" id="PS52004">
    <property type="entry name" value="KS3_2"/>
    <property type="match status" value="1"/>
</dbReference>
<dbReference type="FunCoup" id="A0A2P6NNK4">
    <property type="interactions" value="323"/>
</dbReference>
<evidence type="ECO:0000256" key="2">
    <source>
        <dbReference type="ARBA" id="ARBA00008467"/>
    </source>
</evidence>
<feature type="domain" description="Ketosynthase family 3 (KS3)" evidence="12">
    <location>
        <begin position="23"/>
        <end position="429"/>
    </location>
</feature>
<evidence type="ECO:0000256" key="9">
    <source>
        <dbReference type="PIRNR" id="PIRNR000447"/>
    </source>
</evidence>
<protein>
    <recommendedName>
        <fullName evidence="9">3-oxoacyl-[acyl-carrier-protein] synthase</fullName>
    </recommendedName>
</protein>
<organism evidence="13 14">
    <name type="scientific">Planoprotostelium fungivorum</name>
    <dbReference type="NCBI Taxonomy" id="1890364"/>
    <lineage>
        <taxon>Eukaryota</taxon>
        <taxon>Amoebozoa</taxon>
        <taxon>Evosea</taxon>
        <taxon>Variosea</taxon>
        <taxon>Cavosteliida</taxon>
        <taxon>Cavosteliaceae</taxon>
        <taxon>Planoprotostelium</taxon>
    </lineage>
</organism>
<evidence type="ECO:0000256" key="4">
    <source>
        <dbReference type="ARBA" id="ARBA00022679"/>
    </source>
</evidence>
<proteinExistence type="inferred from homology"/>
<evidence type="ECO:0000259" key="12">
    <source>
        <dbReference type="PROSITE" id="PS52004"/>
    </source>
</evidence>
<dbReference type="PANTHER" id="PTHR11712:SF336">
    <property type="entry name" value="3-OXOACYL-[ACYL-CARRIER-PROTEIN] SYNTHASE, MITOCHONDRIAL"/>
    <property type="match status" value="1"/>
</dbReference>
<keyword evidence="3 9" id="KW-0444">Lipid biosynthesis</keyword>
<dbReference type="PROSITE" id="PS00606">
    <property type="entry name" value="KS3_1"/>
    <property type="match status" value="1"/>
</dbReference>
<keyword evidence="14" id="KW-1185">Reference proteome</keyword>
<dbReference type="NCBIfam" id="NF005589">
    <property type="entry name" value="PRK07314.1"/>
    <property type="match status" value="1"/>
</dbReference>
<name>A0A2P6NNK4_9EUKA</name>
<dbReference type="InterPro" id="IPR018201">
    <property type="entry name" value="Ketoacyl_synth_AS"/>
</dbReference>
<dbReference type="GO" id="GO:0005739">
    <property type="term" value="C:mitochondrion"/>
    <property type="evidence" value="ECO:0007669"/>
    <property type="project" value="TreeGrafter"/>
</dbReference>
<evidence type="ECO:0000256" key="3">
    <source>
        <dbReference type="ARBA" id="ARBA00022516"/>
    </source>
</evidence>
<comment type="similarity">
    <text evidence="2 9 11">Belongs to the thiolase-like superfamily. Beta-ketoacyl-ACP synthases family.</text>
</comment>
<dbReference type="PANTHER" id="PTHR11712">
    <property type="entry name" value="POLYKETIDE SYNTHASE-RELATED"/>
    <property type="match status" value="1"/>
</dbReference>
<dbReference type="FunFam" id="3.40.47.10:FF:000015">
    <property type="entry name" value="3-oxoacyl-[acyl-carrier-protein] synthase, mitochondrial"/>
    <property type="match status" value="1"/>
</dbReference>
<keyword evidence="8" id="KW-0012">Acyltransferase</keyword>
<dbReference type="NCBIfam" id="TIGR03150">
    <property type="entry name" value="fabF"/>
    <property type="match status" value="1"/>
</dbReference>
<evidence type="ECO:0000256" key="10">
    <source>
        <dbReference type="PIRSR" id="PIRSR000447-1"/>
    </source>
</evidence>
<dbReference type="SMART" id="SM00825">
    <property type="entry name" value="PKS_KS"/>
    <property type="match status" value="1"/>
</dbReference>
<dbReference type="FunFam" id="3.40.47.10:FF:000024">
    <property type="entry name" value="3-oxoacyl-[acyl-carrier-protein] synthase, mitochondrial"/>
    <property type="match status" value="1"/>
</dbReference>
<dbReference type="GO" id="GO:0006633">
    <property type="term" value="P:fatty acid biosynthetic process"/>
    <property type="evidence" value="ECO:0007669"/>
    <property type="project" value="UniProtKB-KW"/>
</dbReference>
<dbReference type="Pfam" id="PF02801">
    <property type="entry name" value="Ketoacyl-synt_C"/>
    <property type="match status" value="1"/>
</dbReference>
<evidence type="ECO:0000256" key="5">
    <source>
        <dbReference type="ARBA" id="ARBA00022832"/>
    </source>
</evidence>
<keyword evidence="5" id="KW-0276">Fatty acid metabolism</keyword>
<evidence type="ECO:0000313" key="13">
    <source>
        <dbReference type="EMBL" id="PRP85537.1"/>
    </source>
</evidence>
<dbReference type="EMBL" id="MDYQ01000043">
    <property type="protein sequence ID" value="PRP85537.1"/>
    <property type="molecule type" value="Genomic_DNA"/>
</dbReference>
<keyword evidence="7 9" id="KW-0275">Fatty acid biosynthesis</keyword>